<name>A0AAW1A2S3_9HYME</name>
<reference evidence="1 2" key="1">
    <citation type="submission" date="2024-05" db="EMBL/GenBank/DDBJ databases">
        <title>The nuclear and mitochondrial genome assemblies of Tetragonisca angustula (Apidae: Meliponini), a tiny yet remarkable pollinator in the Neotropics.</title>
        <authorList>
            <person name="Ferrari R."/>
            <person name="Ricardo P.C."/>
            <person name="Dias F.C."/>
            <person name="Araujo N.S."/>
            <person name="Soares D.O."/>
            <person name="Zhou Q.-S."/>
            <person name="Zhu C.-D."/>
            <person name="Coutinho L."/>
            <person name="Airas M.C."/>
            <person name="Batista T.M."/>
        </authorList>
    </citation>
    <scope>NUCLEOTIDE SEQUENCE [LARGE SCALE GENOMIC DNA]</scope>
    <source>
        <strain evidence="1">ASF017062</strain>
        <tissue evidence="1">Abdomen</tissue>
    </source>
</reference>
<dbReference type="Proteomes" id="UP001432146">
    <property type="component" value="Unassembled WGS sequence"/>
</dbReference>
<protein>
    <submittedName>
        <fullName evidence="1">Uncharacterized protein</fullName>
    </submittedName>
</protein>
<evidence type="ECO:0000313" key="1">
    <source>
        <dbReference type="EMBL" id="KAK9304204.1"/>
    </source>
</evidence>
<dbReference type="EMBL" id="JAWNGG020000065">
    <property type="protein sequence ID" value="KAK9304204.1"/>
    <property type="molecule type" value="Genomic_DNA"/>
</dbReference>
<keyword evidence="2" id="KW-1185">Reference proteome</keyword>
<sequence length="144" mass="16280">MNASSSSISDHGSSHIGSYECSRHVLNTMTFSMTNPISRDIDDTESASEDFSIQLLIQQSSTHIYQRDVLIVALTVLYVYQYVPSVQISDILPNSITIHSIILTNKVQWHYLDKLSYNQVLHFRATFGRQNCTTVRPAVLVESK</sequence>
<evidence type="ECO:0000313" key="2">
    <source>
        <dbReference type="Proteomes" id="UP001432146"/>
    </source>
</evidence>
<gene>
    <name evidence="1" type="ORF">QLX08_004364</name>
</gene>
<comment type="caution">
    <text evidence="1">The sequence shown here is derived from an EMBL/GenBank/DDBJ whole genome shotgun (WGS) entry which is preliminary data.</text>
</comment>
<organism evidence="1 2">
    <name type="scientific">Tetragonisca angustula</name>
    <dbReference type="NCBI Taxonomy" id="166442"/>
    <lineage>
        <taxon>Eukaryota</taxon>
        <taxon>Metazoa</taxon>
        <taxon>Ecdysozoa</taxon>
        <taxon>Arthropoda</taxon>
        <taxon>Hexapoda</taxon>
        <taxon>Insecta</taxon>
        <taxon>Pterygota</taxon>
        <taxon>Neoptera</taxon>
        <taxon>Endopterygota</taxon>
        <taxon>Hymenoptera</taxon>
        <taxon>Apocrita</taxon>
        <taxon>Aculeata</taxon>
        <taxon>Apoidea</taxon>
        <taxon>Anthophila</taxon>
        <taxon>Apidae</taxon>
        <taxon>Tetragonisca</taxon>
    </lineage>
</organism>
<dbReference type="AlphaFoldDB" id="A0AAW1A2S3"/>
<proteinExistence type="predicted"/>
<accession>A0AAW1A2S3</accession>